<dbReference type="AlphaFoldDB" id="A0A3M2KXR3"/>
<keyword evidence="2" id="KW-0378">Hydrolase</keyword>
<dbReference type="PANTHER" id="PTHR46825:SF7">
    <property type="entry name" value="D-ALANYL-D-ALANINE CARBOXYPEPTIDASE"/>
    <property type="match status" value="1"/>
</dbReference>
<evidence type="ECO:0000259" key="1">
    <source>
        <dbReference type="Pfam" id="PF00144"/>
    </source>
</evidence>
<evidence type="ECO:0000313" key="2">
    <source>
        <dbReference type="EMBL" id="RMI29864.1"/>
    </source>
</evidence>
<protein>
    <submittedName>
        <fullName evidence="2">Class A beta-lactamase-related serine hydrolase</fullName>
    </submittedName>
</protein>
<organism evidence="2 3">
    <name type="scientific">Nocardia stercoris</name>
    <dbReference type="NCBI Taxonomy" id="2483361"/>
    <lineage>
        <taxon>Bacteria</taxon>
        <taxon>Bacillati</taxon>
        <taxon>Actinomycetota</taxon>
        <taxon>Actinomycetes</taxon>
        <taxon>Mycobacteriales</taxon>
        <taxon>Nocardiaceae</taxon>
        <taxon>Nocardia</taxon>
    </lineage>
</organism>
<dbReference type="InterPro" id="IPR001466">
    <property type="entry name" value="Beta-lactam-related"/>
</dbReference>
<comment type="caution">
    <text evidence="2">The sequence shown here is derived from an EMBL/GenBank/DDBJ whole genome shotgun (WGS) entry which is preliminary data.</text>
</comment>
<accession>A0A3M2KXR3</accession>
<dbReference type="PANTHER" id="PTHR46825">
    <property type="entry name" value="D-ALANYL-D-ALANINE-CARBOXYPEPTIDASE/ENDOPEPTIDASE AMPH"/>
    <property type="match status" value="1"/>
</dbReference>
<dbReference type="InterPro" id="IPR050491">
    <property type="entry name" value="AmpC-like"/>
</dbReference>
<dbReference type="EMBL" id="RFFH01000012">
    <property type="protein sequence ID" value="RMI29864.1"/>
    <property type="molecule type" value="Genomic_DNA"/>
</dbReference>
<dbReference type="InterPro" id="IPR012338">
    <property type="entry name" value="Beta-lactam/transpept-like"/>
</dbReference>
<dbReference type="Proteomes" id="UP000279275">
    <property type="component" value="Unassembled WGS sequence"/>
</dbReference>
<gene>
    <name evidence="2" type="ORF">EBN03_24015</name>
</gene>
<reference evidence="2 3" key="1">
    <citation type="submission" date="2018-10" db="EMBL/GenBank/DDBJ databases">
        <title>Isolation from cow dung.</title>
        <authorList>
            <person name="Ling L."/>
        </authorList>
    </citation>
    <scope>NUCLEOTIDE SEQUENCE [LARGE SCALE GENOMIC DNA]</scope>
    <source>
        <strain evidence="2 3">NEAU-LL90</strain>
    </source>
</reference>
<keyword evidence="3" id="KW-1185">Reference proteome</keyword>
<proteinExistence type="predicted"/>
<name>A0A3M2KXR3_9NOCA</name>
<sequence length="458" mass="48547">MPARCGGRSAGSGRAVIRRSCCNSEIHTFLTVGSRLIRGDRPRSNCVRPEAITSWASSEGDGMRTVRKLTMAVALAVAAVQSVATTAHADTASAAQTMQSAAQQGVSDGYPGVIALISDGVSGQYVSAGTGNLGTKTPIDPTAKFRIGSNTKNFTATVILQLEAEGKLSINDTVAKWLPNAIPTSSGYDGSKVTLRELMNHTSGLPNYFAQLSDMTGSNATRVMAPQDLVNSALLTPPGTTQPGADAATSANPPATWNYINTGYILLGMVIQKITGNDPAVEITNRIINPLNLSNTSFPTTDPNLTGNYLHGYWYNLIPIINVYLGTTDATVQAPSMFWTAGAMVSTLQDLMTFTQSLVRGTLLPPAQMAELETTVPISSATANQYGLSITHLKLTCSGTTKWVWSFGGDVPGYNSRWMTSEDGRKTIAYVSNEFHNIGGTTGQKNLLDNTMNAMCAL</sequence>
<evidence type="ECO:0000313" key="3">
    <source>
        <dbReference type="Proteomes" id="UP000279275"/>
    </source>
</evidence>
<dbReference type="Gene3D" id="3.40.710.10">
    <property type="entry name" value="DD-peptidase/beta-lactamase superfamily"/>
    <property type="match status" value="1"/>
</dbReference>
<dbReference type="GO" id="GO:0016787">
    <property type="term" value="F:hydrolase activity"/>
    <property type="evidence" value="ECO:0007669"/>
    <property type="project" value="UniProtKB-KW"/>
</dbReference>
<dbReference type="SUPFAM" id="SSF56601">
    <property type="entry name" value="beta-lactamase/transpeptidase-like"/>
    <property type="match status" value="1"/>
</dbReference>
<dbReference type="Pfam" id="PF00144">
    <property type="entry name" value="Beta-lactamase"/>
    <property type="match status" value="1"/>
</dbReference>
<feature type="domain" description="Beta-lactamase-related" evidence="1">
    <location>
        <begin position="106"/>
        <end position="438"/>
    </location>
</feature>